<keyword evidence="7" id="KW-1185">Reference proteome</keyword>
<feature type="region of interest" description="Disordered" evidence="6">
    <location>
        <begin position="130"/>
        <end position="174"/>
    </location>
</feature>
<dbReference type="GO" id="GO:0008270">
    <property type="term" value="F:zinc ion binding"/>
    <property type="evidence" value="ECO:0007669"/>
    <property type="project" value="UniProtKB-KW"/>
</dbReference>
<protein>
    <submittedName>
        <fullName evidence="8">Uncharacterized protein</fullName>
    </submittedName>
</protein>
<accession>A0A915ENQ5</accession>
<evidence type="ECO:0000313" key="7">
    <source>
        <dbReference type="Proteomes" id="UP000887574"/>
    </source>
</evidence>
<dbReference type="AlphaFoldDB" id="A0A915ENQ5"/>
<proteinExistence type="predicted"/>
<evidence type="ECO:0000256" key="3">
    <source>
        <dbReference type="ARBA" id="ARBA00022771"/>
    </source>
</evidence>
<dbReference type="InterPro" id="IPR052035">
    <property type="entry name" value="ZnF_BED_domain_contain"/>
</dbReference>
<dbReference type="InterPro" id="IPR012337">
    <property type="entry name" value="RNaseH-like_sf"/>
</dbReference>
<keyword evidence="2" id="KW-0479">Metal-binding</keyword>
<reference evidence="8" key="1">
    <citation type="submission" date="2022-11" db="UniProtKB">
        <authorList>
            <consortium name="WormBaseParasite"/>
        </authorList>
    </citation>
    <scope>IDENTIFICATION</scope>
</reference>
<name>A0A915ENQ5_9BILA</name>
<comment type="subcellular location">
    <subcellularLocation>
        <location evidence="1">Nucleus</location>
    </subcellularLocation>
</comment>
<evidence type="ECO:0000256" key="5">
    <source>
        <dbReference type="ARBA" id="ARBA00023242"/>
    </source>
</evidence>
<evidence type="ECO:0000313" key="8">
    <source>
        <dbReference type="WBParaSite" id="jg8196"/>
    </source>
</evidence>
<evidence type="ECO:0000256" key="4">
    <source>
        <dbReference type="ARBA" id="ARBA00022833"/>
    </source>
</evidence>
<evidence type="ECO:0000256" key="1">
    <source>
        <dbReference type="ARBA" id="ARBA00004123"/>
    </source>
</evidence>
<dbReference type="PANTHER" id="PTHR46481:SF10">
    <property type="entry name" value="ZINC FINGER BED DOMAIN-CONTAINING PROTEIN 39"/>
    <property type="match status" value="1"/>
</dbReference>
<dbReference type="PANTHER" id="PTHR46481">
    <property type="entry name" value="ZINC FINGER BED DOMAIN-CONTAINING PROTEIN 4"/>
    <property type="match status" value="1"/>
</dbReference>
<dbReference type="WBParaSite" id="jg8196">
    <property type="protein sequence ID" value="jg8196"/>
    <property type="gene ID" value="jg8196"/>
</dbReference>
<organism evidence="7 8">
    <name type="scientific">Ditylenchus dipsaci</name>
    <dbReference type="NCBI Taxonomy" id="166011"/>
    <lineage>
        <taxon>Eukaryota</taxon>
        <taxon>Metazoa</taxon>
        <taxon>Ecdysozoa</taxon>
        <taxon>Nematoda</taxon>
        <taxon>Chromadorea</taxon>
        <taxon>Rhabditida</taxon>
        <taxon>Tylenchina</taxon>
        <taxon>Tylenchomorpha</taxon>
        <taxon>Sphaerularioidea</taxon>
        <taxon>Anguinidae</taxon>
        <taxon>Anguininae</taxon>
        <taxon>Ditylenchus</taxon>
    </lineage>
</organism>
<evidence type="ECO:0000256" key="6">
    <source>
        <dbReference type="SAM" id="MobiDB-lite"/>
    </source>
</evidence>
<dbReference type="SUPFAM" id="SSF53098">
    <property type="entry name" value="Ribonuclease H-like"/>
    <property type="match status" value="1"/>
</dbReference>
<evidence type="ECO:0000256" key="2">
    <source>
        <dbReference type="ARBA" id="ARBA00022723"/>
    </source>
</evidence>
<keyword evidence="5" id="KW-0539">Nucleus</keyword>
<sequence length="195" mass="22756">MEIAQEPQHESAKLLREARSIREKLGKMLQEPKYKPSLTVDAWTDCANRSYLAATVHIVGDNDLVLRSYVLGVRQITSRNHRSEVIRQELESLLGVFHVRIGNFTRIVTDNASSMVKAFAYKNSTGRKRRRRDSRKDDISEDSTDGEEENLDVYEFGNEDEFEEEDEFEDEKIEKVIQFDRDEDDFRLDDPLRVP</sequence>
<keyword evidence="4" id="KW-0862">Zinc</keyword>
<feature type="compositionally biased region" description="Acidic residues" evidence="6">
    <location>
        <begin position="139"/>
        <end position="171"/>
    </location>
</feature>
<dbReference type="GO" id="GO:0005634">
    <property type="term" value="C:nucleus"/>
    <property type="evidence" value="ECO:0007669"/>
    <property type="project" value="UniProtKB-SubCell"/>
</dbReference>
<keyword evidence="3" id="KW-0863">Zinc-finger</keyword>
<dbReference type="Proteomes" id="UP000887574">
    <property type="component" value="Unplaced"/>
</dbReference>